<reference evidence="2 3" key="1">
    <citation type="submission" date="2020-06" db="EMBL/GenBank/DDBJ databases">
        <title>The yeast mating-type switching endonuclease HO is a domesticated member of an unorthodox homing genetic element family.</title>
        <authorList>
            <person name="Coughlan A.Y."/>
            <person name="Lombardi L."/>
            <person name="Braun-Galleani S."/>
            <person name="Martos A.R."/>
            <person name="Galeote V."/>
            <person name="Bigey F."/>
            <person name="Dequin S."/>
            <person name="Byrne K.P."/>
            <person name="Wolfe K.H."/>
        </authorList>
    </citation>
    <scope>NUCLEOTIDE SEQUENCE [LARGE SCALE GENOMIC DNA]</scope>
    <source>
        <strain evidence="2 3">CBS764</strain>
    </source>
</reference>
<sequence length="971" mass="100102">MNVSLITRNLCKMRSLKISLYVSWAIACYSAIVSASQLSPTDVLVPATTTVTSTWSATSFLTSTVSAKDTDTVYTVVIYGPSVSSTTTTSSYTGTSTSYDTIAENPTGVTVIEYDPIPRTTVTRGWYYGTTETTVFNCGDIEDTGASAMPIRKRDNPYTQNCDPMNTVTTMITEVVHVPIVTSTIQVPYPGETTSTLYSWEDGAVTETDFVYVPNAVCGTSGAACGTSGAEAVVNVVFDAVFDPVVGSQTACCQIGLRCATESADIVCVPATSELTYYWTSTETLTTTYTTYINGLPSVVVEVGQPIVTQTVTTSGDVDYTATLTTITGNSTVGTATVIVEVPYSKEYYNSTFVTDWTGTFTSTYATSTTTIKGSNGVDTVSTIYYVETPQAHGVSTTYSPWSGTFISTYATATSTVKGSDGIDTVSTIYYVETPQVNGVSTIYTPWNGPFTSTYATATTTVKGSDGIDTVSTIYYVETPQSRGVSTIYSPWSGTVTSTYATAMTTVQGANGLDTVNTIYYVQTPNSGYYGNLTAASLAPITQSSGSTSTQSTSVTDASRSSTPESGSTSIQATSVTEASRSSAPVSQLTQQITSSVSRNSASSFASNDASSGPSSTSNKPSSTLSDKPSGFASGQPIVSSAESVKSSSHVSRSNDYSESTISFSTNRTPSNVSSTESVKSSSAVSRSNDYSGGTISFSTNRTPSNSGEPATPVSVLSSATSNKGISRSVVTTIDSDTVTSYPTTCAVTDSQTQVGLQTSNQVTQLVVTTTVSGVVTSYITTCPIGGYHKETLSEVIQTQTPAATLVPGNHTTSQGSASGADTSIAQSTGARAPPKLPTGSGEHAQNSSARQSPSNIAASSGSFNNAATSTVPAETGSAATQSLRATSNGEVSGAPAATGSGANISQVPAVVSPTVLSGSNGSGQTTGAMPSASISPVHVSTTSDIHLSTYAGSAAKLRAAFMLLLPLAVV</sequence>
<feature type="compositionally biased region" description="Low complexity" evidence="1">
    <location>
        <begin position="671"/>
        <end position="688"/>
    </location>
</feature>
<dbReference type="OrthoDB" id="4036630at2759"/>
<dbReference type="Pfam" id="PF00624">
    <property type="entry name" value="Flocculin"/>
    <property type="match status" value="4"/>
</dbReference>
<accession>A0A7G3ZNM8</accession>
<gene>
    <name evidence="2" type="ORF">HG536_0H04900</name>
</gene>
<keyword evidence="3" id="KW-1185">Reference proteome</keyword>
<feature type="compositionally biased region" description="Low complexity" evidence="1">
    <location>
        <begin position="639"/>
        <end position="654"/>
    </location>
</feature>
<feature type="compositionally biased region" description="Polar residues" evidence="1">
    <location>
        <begin position="844"/>
        <end position="891"/>
    </location>
</feature>
<dbReference type="InterPro" id="IPR001389">
    <property type="entry name" value="Flocculin"/>
</dbReference>
<dbReference type="GO" id="GO:0000128">
    <property type="term" value="P:flocculation"/>
    <property type="evidence" value="ECO:0007669"/>
    <property type="project" value="InterPro"/>
</dbReference>
<feature type="compositionally biased region" description="Polar residues" evidence="1">
    <location>
        <begin position="655"/>
        <end position="670"/>
    </location>
</feature>
<protein>
    <submittedName>
        <fullName evidence="2">Uncharacterized protein</fullName>
    </submittedName>
</protein>
<evidence type="ECO:0000313" key="3">
    <source>
        <dbReference type="Proteomes" id="UP000515788"/>
    </source>
</evidence>
<feature type="compositionally biased region" description="Polar residues" evidence="1">
    <location>
        <begin position="810"/>
        <end position="830"/>
    </location>
</feature>
<dbReference type="EMBL" id="CP059253">
    <property type="protein sequence ID" value="QLL35114.1"/>
    <property type="molecule type" value="Genomic_DNA"/>
</dbReference>
<feature type="compositionally biased region" description="Polar residues" evidence="1">
    <location>
        <begin position="571"/>
        <end position="594"/>
    </location>
</feature>
<proteinExistence type="predicted"/>
<organism evidence="2 3">
    <name type="scientific">Torulaspora globosa</name>
    <dbReference type="NCBI Taxonomy" id="48254"/>
    <lineage>
        <taxon>Eukaryota</taxon>
        <taxon>Fungi</taxon>
        <taxon>Dikarya</taxon>
        <taxon>Ascomycota</taxon>
        <taxon>Saccharomycotina</taxon>
        <taxon>Saccharomycetes</taxon>
        <taxon>Saccharomycetales</taxon>
        <taxon>Saccharomycetaceae</taxon>
        <taxon>Torulaspora</taxon>
    </lineage>
</organism>
<evidence type="ECO:0000256" key="1">
    <source>
        <dbReference type="SAM" id="MobiDB-lite"/>
    </source>
</evidence>
<feature type="compositionally biased region" description="Polar residues" evidence="1">
    <location>
        <begin position="689"/>
        <end position="722"/>
    </location>
</feature>
<feature type="compositionally biased region" description="Low complexity" evidence="1">
    <location>
        <begin position="542"/>
        <end position="570"/>
    </location>
</feature>
<feature type="region of interest" description="Disordered" evidence="1">
    <location>
        <begin position="804"/>
        <end position="903"/>
    </location>
</feature>
<name>A0A7G3ZNM8_9SACH</name>
<dbReference type="GeneID" id="59328380"/>
<dbReference type="KEGG" id="tgb:HG536_0H04900"/>
<dbReference type="AlphaFoldDB" id="A0A7G3ZNM8"/>
<dbReference type="Proteomes" id="UP000515788">
    <property type="component" value="Chromosome 8"/>
</dbReference>
<feature type="region of interest" description="Disordered" evidence="1">
    <location>
        <begin position="916"/>
        <end position="936"/>
    </location>
</feature>
<evidence type="ECO:0000313" key="2">
    <source>
        <dbReference type="EMBL" id="QLL35114.1"/>
    </source>
</evidence>
<feature type="compositionally biased region" description="Low complexity" evidence="1">
    <location>
        <begin position="595"/>
        <end position="626"/>
    </location>
</feature>
<dbReference type="RefSeq" id="XP_037141788.1">
    <property type="nucleotide sequence ID" value="XM_037285892.1"/>
</dbReference>
<feature type="region of interest" description="Disordered" evidence="1">
    <location>
        <begin position="542"/>
        <end position="722"/>
    </location>
</feature>